<evidence type="ECO:0000313" key="2">
    <source>
        <dbReference type="Proteomes" id="UP000887565"/>
    </source>
</evidence>
<sequence length="96" mass="10936">MATKDIIALCGGIFIIVLCLIIILICMVCRYKLSQKRADASYKTGYPNNSMMMRHFAPGQHFQAEFNPNYEMFNGMDCSTSQDLREVPRSCVTMIK</sequence>
<keyword evidence="2" id="KW-1185">Reference proteome</keyword>
<keyword evidence="1" id="KW-0812">Transmembrane</keyword>
<organism evidence="2 3">
    <name type="scientific">Romanomermis culicivorax</name>
    <name type="common">Nematode worm</name>
    <dbReference type="NCBI Taxonomy" id="13658"/>
    <lineage>
        <taxon>Eukaryota</taxon>
        <taxon>Metazoa</taxon>
        <taxon>Ecdysozoa</taxon>
        <taxon>Nematoda</taxon>
        <taxon>Enoplea</taxon>
        <taxon>Dorylaimia</taxon>
        <taxon>Mermithida</taxon>
        <taxon>Mermithoidea</taxon>
        <taxon>Mermithidae</taxon>
        <taxon>Romanomermis</taxon>
    </lineage>
</organism>
<dbReference type="AlphaFoldDB" id="A0A915JMW2"/>
<dbReference type="WBParaSite" id="nRc.2.0.1.t27427-RA">
    <property type="protein sequence ID" value="nRc.2.0.1.t27427-RA"/>
    <property type="gene ID" value="nRc.2.0.1.g27427"/>
</dbReference>
<accession>A0A915JMW2</accession>
<protein>
    <submittedName>
        <fullName evidence="3">Uncharacterized protein</fullName>
    </submittedName>
</protein>
<proteinExistence type="predicted"/>
<evidence type="ECO:0000313" key="3">
    <source>
        <dbReference type="WBParaSite" id="nRc.2.0.1.t27427-RA"/>
    </source>
</evidence>
<keyword evidence="1" id="KW-1133">Transmembrane helix</keyword>
<evidence type="ECO:0000256" key="1">
    <source>
        <dbReference type="SAM" id="Phobius"/>
    </source>
</evidence>
<keyword evidence="1" id="KW-0472">Membrane</keyword>
<dbReference type="Proteomes" id="UP000887565">
    <property type="component" value="Unplaced"/>
</dbReference>
<reference evidence="3" key="1">
    <citation type="submission" date="2022-11" db="UniProtKB">
        <authorList>
            <consortium name="WormBaseParasite"/>
        </authorList>
    </citation>
    <scope>IDENTIFICATION</scope>
</reference>
<name>A0A915JMW2_ROMCU</name>
<feature type="transmembrane region" description="Helical" evidence="1">
    <location>
        <begin position="6"/>
        <end position="29"/>
    </location>
</feature>